<name>A0A239WE03_9ACTN</name>
<dbReference type="EMBL" id="LT906441">
    <property type="protein sequence ID" value="SNV32153.1"/>
    <property type="molecule type" value="Genomic_DNA"/>
</dbReference>
<evidence type="ECO:0000313" key="2">
    <source>
        <dbReference type="EMBL" id="SNV32153.1"/>
    </source>
</evidence>
<dbReference type="Gene3D" id="3.40.220.10">
    <property type="entry name" value="Leucine Aminopeptidase, subunit E, domain 1"/>
    <property type="match status" value="1"/>
</dbReference>
<dbReference type="EC" id="3.5.1.-" evidence="2"/>
<dbReference type="InterPro" id="IPR002589">
    <property type="entry name" value="Macro_dom"/>
</dbReference>
<evidence type="ECO:0000313" key="3">
    <source>
        <dbReference type="Proteomes" id="UP000215332"/>
    </source>
</evidence>
<dbReference type="PANTHER" id="PTHR11106">
    <property type="entry name" value="GANGLIOSIDE INDUCED DIFFERENTIATION ASSOCIATED PROTEIN 2-RELATED"/>
    <property type="match status" value="1"/>
</dbReference>
<dbReference type="eggNOG" id="COG2110">
    <property type="taxonomic scope" value="Bacteria"/>
</dbReference>
<dbReference type="SUPFAM" id="SSF52949">
    <property type="entry name" value="Macro domain-like"/>
    <property type="match status" value="1"/>
</dbReference>
<dbReference type="RefSeq" id="WP_021104747.1">
    <property type="nucleotide sequence ID" value="NZ_JAWFFS010000018.1"/>
</dbReference>
<sequence>MNTAQLDIVGADITTLAVDAVVNAANRALTGGGGVDGAIHRAAGPSLAAQCRELRTTQLPDGLPTGDAVATDAGDLPCRWVIHTVGPIWSGTVHDEQLLASCYTRSLTLAENLGAHSVAFPTISAGAYGCPMDVATRIAVRACGTFAADVVARVLLVAFNDDAARGYRAALDEVE</sequence>
<dbReference type="GO" id="GO:0016787">
    <property type="term" value="F:hydrolase activity"/>
    <property type="evidence" value="ECO:0007669"/>
    <property type="project" value="UniProtKB-KW"/>
</dbReference>
<reference evidence="2 3" key="1">
    <citation type="submission" date="2017-06" db="EMBL/GenBank/DDBJ databases">
        <authorList>
            <consortium name="Pathogen Informatics"/>
        </authorList>
    </citation>
    <scope>NUCLEOTIDE SEQUENCE [LARGE SCALE GENOMIC DNA]</scope>
    <source>
        <strain evidence="2 3">NCTC11865</strain>
    </source>
</reference>
<dbReference type="Pfam" id="PF01661">
    <property type="entry name" value="Macro"/>
    <property type="match status" value="1"/>
</dbReference>
<feature type="domain" description="Macro" evidence="1">
    <location>
        <begin position="1"/>
        <end position="175"/>
    </location>
</feature>
<proteinExistence type="predicted"/>
<evidence type="ECO:0000259" key="1">
    <source>
        <dbReference type="PROSITE" id="PS51154"/>
    </source>
</evidence>
<dbReference type="InterPro" id="IPR043472">
    <property type="entry name" value="Macro_dom-like"/>
</dbReference>
<dbReference type="NCBIfam" id="NF001664">
    <property type="entry name" value="PRK00431.1-6"/>
    <property type="match status" value="1"/>
</dbReference>
<organism evidence="2 3">
    <name type="scientific">Cutibacterium granulosum</name>
    <dbReference type="NCBI Taxonomy" id="33011"/>
    <lineage>
        <taxon>Bacteria</taxon>
        <taxon>Bacillati</taxon>
        <taxon>Actinomycetota</taxon>
        <taxon>Actinomycetes</taxon>
        <taxon>Propionibacteriales</taxon>
        <taxon>Propionibacteriaceae</taxon>
        <taxon>Cutibacterium</taxon>
    </lineage>
</organism>
<dbReference type="AlphaFoldDB" id="A0A239WE03"/>
<dbReference type="CDD" id="cd02908">
    <property type="entry name" value="Macro_OAADPr_deacetylase"/>
    <property type="match status" value="1"/>
</dbReference>
<dbReference type="KEGG" id="cgrn:4412665_00744"/>
<dbReference type="SMART" id="SM00506">
    <property type="entry name" value="A1pp"/>
    <property type="match status" value="1"/>
</dbReference>
<accession>A0A239WE03</accession>
<dbReference type="PROSITE" id="PS51154">
    <property type="entry name" value="MACRO"/>
    <property type="match status" value="1"/>
</dbReference>
<keyword evidence="2" id="KW-0378">Hydrolase</keyword>
<gene>
    <name evidence="2" type="primary">ymdB</name>
    <name evidence="2" type="ORF">SAMEA4412665_00744</name>
</gene>
<protein>
    <submittedName>
        <fullName evidence="2">O-acetyl-ADP-ribose deacetylase</fullName>
        <ecNumber evidence="2">3.5.1.-</ecNumber>
    </submittedName>
</protein>
<dbReference type="PANTHER" id="PTHR11106:SF27">
    <property type="entry name" value="MACRO DOMAIN-CONTAINING PROTEIN"/>
    <property type="match status" value="1"/>
</dbReference>
<dbReference type="Proteomes" id="UP000215332">
    <property type="component" value="Chromosome 1"/>
</dbReference>